<protein>
    <submittedName>
        <fullName evidence="1">Uncharacterized protein</fullName>
    </submittedName>
</protein>
<dbReference type="EMBL" id="BMAW01076892">
    <property type="protein sequence ID" value="GFU03597.1"/>
    <property type="molecule type" value="Genomic_DNA"/>
</dbReference>
<comment type="caution">
    <text evidence="1">The sequence shown here is derived from an EMBL/GenBank/DDBJ whole genome shotgun (WGS) entry which is preliminary data.</text>
</comment>
<feature type="non-terminal residue" evidence="1">
    <location>
        <position position="1"/>
    </location>
</feature>
<dbReference type="AlphaFoldDB" id="A0A8X6Q5J1"/>
<proteinExistence type="predicted"/>
<gene>
    <name evidence="1" type="ORF">NPIL_597631</name>
</gene>
<name>A0A8X6Q5J1_NEPPI</name>
<dbReference type="Proteomes" id="UP000887013">
    <property type="component" value="Unassembled WGS sequence"/>
</dbReference>
<sequence>NVSYSRLVANKERVLQQFAFLLDIIKVVGEAMKSAYDLETVILRKQRIYANDAEKRKSRKNSHAIIFIPSRDKNSILADFQFGSRHR</sequence>
<organism evidence="1 2">
    <name type="scientific">Nephila pilipes</name>
    <name type="common">Giant wood spider</name>
    <name type="synonym">Nephila maculata</name>
    <dbReference type="NCBI Taxonomy" id="299642"/>
    <lineage>
        <taxon>Eukaryota</taxon>
        <taxon>Metazoa</taxon>
        <taxon>Ecdysozoa</taxon>
        <taxon>Arthropoda</taxon>
        <taxon>Chelicerata</taxon>
        <taxon>Arachnida</taxon>
        <taxon>Araneae</taxon>
        <taxon>Araneomorphae</taxon>
        <taxon>Entelegynae</taxon>
        <taxon>Araneoidea</taxon>
        <taxon>Nephilidae</taxon>
        <taxon>Nephila</taxon>
    </lineage>
</organism>
<reference evidence="1" key="1">
    <citation type="submission" date="2020-08" db="EMBL/GenBank/DDBJ databases">
        <title>Multicomponent nature underlies the extraordinary mechanical properties of spider dragline silk.</title>
        <authorList>
            <person name="Kono N."/>
            <person name="Nakamura H."/>
            <person name="Mori M."/>
            <person name="Yoshida Y."/>
            <person name="Ohtoshi R."/>
            <person name="Malay A.D."/>
            <person name="Moran D.A.P."/>
            <person name="Tomita M."/>
            <person name="Numata K."/>
            <person name="Arakawa K."/>
        </authorList>
    </citation>
    <scope>NUCLEOTIDE SEQUENCE</scope>
</reference>
<evidence type="ECO:0000313" key="1">
    <source>
        <dbReference type="EMBL" id="GFU03597.1"/>
    </source>
</evidence>
<keyword evidence="2" id="KW-1185">Reference proteome</keyword>
<evidence type="ECO:0000313" key="2">
    <source>
        <dbReference type="Proteomes" id="UP000887013"/>
    </source>
</evidence>
<accession>A0A8X6Q5J1</accession>